<keyword evidence="4" id="KW-1003">Cell membrane</keyword>
<dbReference type="PANTHER" id="PTHR33451">
    <property type="entry name" value="MALATE-2H(+)/NA(+)-LACTATE ANTIPORTER"/>
    <property type="match status" value="1"/>
</dbReference>
<keyword evidence="5 9" id="KW-0812">Transmembrane</keyword>
<evidence type="ECO:0000256" key="5">
    <source>
        <dbReference type="ARBA" id="ARBA00022692"/>
    </source>
</evidence>
<name>A0AA37KP34_9BACT</name>
<feature type="transmembrane region" description="Helical" evidence="9">
    <location>
        <begin position="12"/>
        <end position="29"/>
    </location>
</feature>
<dbReference type="GO" id="GO:0015297">
    <property type="term" value="F:antiporter activity"/>
    <property type="evidence" value="ECO:0007669"/>
    <property type="project" value="UniProtKB-KW"/>
</dbReference>
<feature type="transmembrane region" description="Helical" evidence="9">
    <location>
        <begin position="263"/>
        <end position="281"/>
    </location>
</feature>
<evidence type="ECO:0000259" key="10">
    <source>
        <dbReference type="Pfam" id="PF03553"/>
    </source>
</evidence>
<dbReference type="AlphaFoldDB" id="A0AA37KP34"/>
<organism evidence="11 12">
    <name type="scientific">Alistipes finegoldii</name>
    <dbReference type="NCBI Taxonomy" id="214856"/>
    <lineage>
        <taxon>Bacteria</taxon>
        <taxon>Pseudomonadati</taxon>
        <taxon>Bacteroidota</taxon>
        <taxon>Bacteroidia</taxon>
        <taxon>Bacteroidales</taxon>
        <taxon>Rikenellaceae</taxon>
        <taxon>Alistipes</taxon>
    </lineage>
</organism>
<dbReference type="Proteomes" id="UP001055105">
    <property type="component" value="Unassembled WGS sequence"/>
</dbReference>
<accession>A0AA37KP34</accession>
<evidence type="ECO:0000256" key="2">
    <source>
        <dbReference type="ARBA" id="ARBA00022448"/>
    </source>
</evidence>
<evidence type="ECO:0000256" key="8">
    <source>
        <dbReference type="ARBA" id="ARBA00038435"/>
    </source>
</evidence>
<evidence type="ECO:0000256" key="1">
    <source>
        <dbReference type="ARBA" id="ARBA00004651"/>
    </source>
</evidence>
<dbReference type="EMBL" id="BQOL01000002">
    <property type="protein sequence ID" value="GKI19575.1"/>
    <property type="molecule type" value="Genomic_DNA"/>
</dbReference>
<gene>
    <name evidence="11" type="ORF">CE91St16_24830</name>
</gene>
<evidence type="ECO:0000256" key="7">
    <source>
        <dbReference type="ARBA" id="ARBA00023136"/>
    </source>
</evidence>
<dbReference type="Pfam" id="PF03553">
    <property type="entry name" value="Na_H_antiporter"/>
    <property type="match status" value="1"/>
</dbReference>
<dbReference type="InterPro" id="IPR018461">
    <property type="entry name" value="Na/H_Antiport_NhaC-like_C"/>
</dbReference>
<sequence>MESHKNKLPSAWVSALPLAVLTLLLYVVIRCFGGDAINGGSQIALLSATSVCVMLSIGIYRCKWSVLEDAIIDNIRASASAIIILLLIGAIAGSWMVSGVVPTMIYYGLKILHPSFFLVASCVICAGVSLMTGSSWTTIATIGVALMGIGQAMGFPEGWIAGAIISGAYFGDKISLLSDTTVLASSTVGVPIFTHIRYMLYTTVPSFVVALAVFVVAGLTLSHTGGAHAELYADSLRGAFRITPWLLLVPVATGVLIVRKLPAIVTLFCAAVFACVAMLLAQPELVARVAGVEGLDFMSGFKGLLMSCFGPTALETGSPQLDELVATRGMAGMLNTVWLIICAMCFGGVMTGSGMLGSLTAVFLKFVRHSFSAVASTVGAGIFFNLCTADQYISIILSGRLFRELYAERGLESRLLSRSVEDSATVCSVLVPWNSCGMTQATVLGVSTFVYMPYCIFNIVSPLMSLCVAALGWKIKKAASSAGRRQ</sequence>
<dbReference type="GO" id="GO:0005886">
    <property type="term" value="C:plasma membrane"/>
    <property type="evidence" value="ECO:0007669"/>
    <property type="project" value="UniProtKB-SubCell"/>
</dbReference>
<feature type="transmembrane region" description="Helical" evidence="9">
    <location>
        <begin position="81"/>
        <end position="105"/>
    </location>
</feature>
<feature type="transmembrane region" description="Helical" evidence="9">
    <location>
        <begin position="451"/>
        <end position="475"/>
    </location>
</feature>
<feature type="transmembrane region" description="Helical" evidence="9">
    <location>
        <begin position="198"/>
        <end position="219"/>
    </location>
</feature>
<dbReference type="PANTHER" id="PTHR33451:SF3">
    <property type="entry name" value="MALATE-2H(+)_NA(+)-LACTATE ANTIPORTER"/>
    <property type="match status" value="1"/>
</dbReference>
<keyword evidence="2" id="KW-0813">Transport</keyword>
<keyword evidence="6 9" id="KW-1133">Transmembrane helix</keyword>
<proteinExistence type="inferred from homology"/>
<evidence type="ECO:0000256" key="4">
    <source>
        <dbReference type="ARBA" id="ARBA00022475"/>
    </source>
</evidence>
<feature type="transmembrane region" description="Helical" evidence="9">
    <location>
        <begin position="41"/>
        <end position="60"/>
    </location>
</feature>
<comment type="similarity">
    <text evidence="8">Belongs to the NhaC Na(+)/H(+) (TC 2.A.35) antiporter family.</text>
</comment>
<protein>
    <submittedName>
        <fullName evidence="11">Sodium:proton antiporter</fullName>
    </submittedName>
</protein>
<reference evidence="11" key="1">
    <citation type="submission" date="2022-01" db="EMBL/GenBank/DDBJ databases">
        <title>Novel bile acid biosynthetic pathways are enriched in the microbiome of centenarians.</title>
        <authorList>
            <person name="Sato Y."/>
            <person name="Atarashi K."/>
            <person name="Plichta R.D."/>
            <person name="Arai Y."/>
            <person name="Sasajima S."/>
            <person name="Kearney M.S."/>
            <person name="Suda W."/>
            <person name="Takeshita K."/>
            <person name="Sasaki T."/>
            <person name="Okamoto S."/>
            <person name="Skelly N.A."/>
            <person name="Okamura Y."/>
            <person name="Vlamakis H."/>
            <person name="Li Y."/>
            <person name="Tanoue T."/>
            <person name="Takei H."/>
            <person name="Nittono H."/>
            <person name="Narushima S."/>
            <person name="Irie J."/>
            <person name="Itoh H."/>
            <person name="Moriya K."/>
            <person name="Sugiura Y."/>
            <person name="Suematsu M."/>
            <person name="Moritoki N."/>
            <person name="Shibata S."/>
            <person name="Littman R.D."/>
            <person name="Fischbach A.M."/>
            <person name="Uwamino Y."/>
            <person name="Inoue T."/>
            <person name="Honda A."/>
            <person name="Hattori M."/>
            <person name="Murai T."/>
            <person name="Xavier J.R."/>
            <person name="Hirose N."/>
            <person name="Honda K."/>
        </authorList>
    </citation>
    <scope>NUCLEOTIDE SEQUENCE</scope>
    <source>
        <strain evidence="11">CE91-St16</strain>
    </source>
</reference>
<feature type="transmembrane region" description="Helical" evidence="9">
    <location>
        <begin position="136"/>
        <end position="153"/>
    </location>
</feature>
<feature type="transmembrane region" description="Helical" evidence="9">
    <location>
        <begin position="111"/>
        <end position="129"/>
    </location>
</feature>
<feature type="transmembrane region" description="Helical" evidence="9">
    <location>
        <begin position="371"/>
        <end position="393"/>
    </location>
</feature>
<keyword evidence="7 9" id="KW-0472">Membrane</keyword>
<dbReference type="InterPro" id="IPR052180">
    <property type="entry name" value="NhaC_Na-H+_Antiporter"/>
</dbReference>
<dbReference type="RefSeq" id="WP_244076780.1">
    <property type="nucleotide sequence ID" value="NZ_AP025581.1"/>
</dbReference>
<comment type="caution">
    <text evidence="11">The sequence shown here is derived from an EMBL/GenBank/DDBJ whole genome shotgun (WGS) entry which is preliminary data.</text>
</comment>
<evidence type="ECO:0000256" key="9">
    <source>
        <dbReference type="SAM" id="Phobius"/>
    </source>
</evidence>
<evidence type="ECO:0000313" key="11">
    <source>
        <dbReference type="EMBL" id="GKI19575.1"/>
    </source>
</evidence>
<feature type="transmembrane region" description="Helical" evidence="9">
    <location>
        <begin position="239"/>
        <end position="258"/>
    </location>
</feature>
<evidence type="ECO:0000256" key="6">
    <source>
        <dbReference type="ARBA" id="ARBA00022989"/>
    </source>
</evidence>
<feature type="domain" description="Na+/H+ antiporter NhaC-like C-terminal" evidence="10">
    <location>
        <begin position="167"/>
        <end position="473"/>
    </location>
</feature>
<evidence type="ECO:0000313" key="12">
    <source>
        <dbReference type="Proteomes" id="UP001055105"/>
    </source>
</evidence>
<feature type="transmembrane region" description="Helical" evidence="9">
    <location>
        <begin position="337"/>
        <end position="364"/>
    </location>
</feature>
<keyword evidence="3" id="KW-0050">Antiport</keyword>
<comment type="subcellular location">
    <subcellularLocation>
        <location evidence="1">Cell membrane</location>
        <topology evidence="1">Multi-pass membrane protein</topology>
    </subcellularLocation>
</comment>
<evidence type="ECO:0000256" key="3">
    <source>
        <dbReference type="ARBA" id="ARBA00022449"/>
    </source>
</evidence>